<dbReference type="HAMAP" id="MF_03172">
    <property type="entry name" value="Adenylate_kinase_UMP_CMP_kin"/>
    <property type="match status" value="1"/>
</dbReference>
<comment type="catalytic activity">
    <reaction evidence="8 9">
        <text>UMP + ATP = UDP + ADP</text>
        <dbReference type="Rhea" id="RHEA:24400"/>
        <dbReference type="ChEBI" id="CHEBI:30616"/>
        <dbReference type="ChEBI" id="CHEBI:57865"/>
        <dbReference type="ChEBI" id="CHEBI:58223"/>
        <dbReference type="ChEBI" id="CHEBI:456216"/>
        <dbReference type="EC" id="2.7.4.14"/>
    </reaction>
</comment>
<feature type="binding site" evidence="9">
    <location>
        <begin position="106"/>
        <end position="111"/>
    </location>
    <ligand>
        <name>ATP</name>
        <dbReference type="ChEBI" id="CHEBI:30616"/>
    </ligand>
</feature>
<gene>
    <name evidence="9" type="primary">URA6</name>
    <name evidence="10" type="ORF">A9F13_06g00264</name>
</gene>
<dbReference type="PROSITE" id="PS00113">
    <property type="entry name" value="ADENYLATE_KINASE"/>
    <property type="match status" value="1"/>
</dbReference>
<dbReference type="GeneID" id="8499420"/>
<feature type="binding site" evidence="9">
    <location>
        <position position="239"/>
    </location>
    <ligand>
        <name>a ribonucleoside 5'-phosphate</name>
        <dbReference type="ChEBI" id="CHEBI:58043"/>
    </ligand>
</feature>
<keyword evidence="6 9" id="KW-0665">Pyrimidine biosynthesis</keyword>
<dbReference type="GO" id="GO:0033862">
    <property type="term" value="F:UMP kinase activity"/>
    <property type="evidence" value="ECO:0007669"/>
    <property type="project" value="EnsemblFungi"/>
</dbReference>
<dbReference type="GO" id="GO:0004017">
    <property type="term" value="F:AMP kinase activity"/>
    <property type="evidence" value="ECO:0007669"/>
    <property type="project" value="EnsemblFungi"/>
</dbReference>
<dbReference type="FunFam" id="3.40.50.300:FF:000315">
    <property type="entry name" value="Adenylate kinase 1"/>
    <property type="match status" value="1"/>
</dbReference>
<keyword evidence="4 9" id="KW-0418">Kinase</keyword>
<dbReference type="GO" id="GO:0005524">
    <property type="term" value="F:ATP binding"/>
    <property type="evidence" value="ECO:0007669"/>
    <property type="project" value="UniProtKB-KW"/>
</dbReference>
<dbReference type="RefSeq" id="XP_002617774.1">
    <property type="nucleotide sequence ID" value="XM_002617728.1"/>
</dbReference>
<evidence type="ECO:0000256" key="8">
    <source>
        <dbReference type="ARBA" id="ARBA00048116"/>
    </source>
</evidence>
<dbReference type="InterPro" id="IPR006266">
    <property type="entry name" value="UMP_CMP_kinase"/>
</dbReference>
<dbReference type="InterPro" id="IPR027417">
    <property type="entry name" value="P-loop_NTPase"/>
</dbReference>
<feature type="binding site" evidence="9">
    <location>
        <position position="191"/>
    </location>
    <ligand>
        <name>a ribonucleoside 5'-phosphate</name>
        <dbReference type="ChEBI" id="CHEBI:58043"/>
    </ligand>
</feature>
<dbReference type="GO" id="GO:0006207">
    <property type="term" value="P:'de novo' pyrimidine nucleobase biosynthetic process"/>
    <property type="evidence" value="ECO:0007669"/>
    <property type="project" value="EnsemblFungi"/>
</dbReference>
<keyword evidence="7 9" id="KW-0539">Nucleus</keyword>
<evidence type="ECO:0000256" key="5">
    <source>
        <dbReference type="ARBA" id="ARBA00022840"/>
    </source>
</evidence>
<evidence type="ECO:0000313" key="11">
    <source>
        <dbReference type="Proteomes" id="UP000195602"/>
    </source>
</evidence>
<keyword evidence="3 9" id="KW-0547">Nucleotide-binding</keyword>
<dbReference type="EMBL" id="LYUB02000006">
    <property type="protein sequence ID" value="OVF08906.1"/>
    <property type="molecule type" value="Genomic_DNA"/>
</dbReference>
<comment type="similarity">
    <text evidence="9">Belongs to the adenylate kinase family. UMP-CMP kinase subfamily.</text>
</comment>
<protein>
    <recommendedName>
        <fullName evidence="9">Uridylate kinase</fullName>
        <shortName evidence="9">UK</shortName>
        <ecNumber evidence="9">2.7.4.14</ecNumber>
    </recommendedName>
    <alternativeName>
        <fullName evidence="9">ATP:UMP phosphotransferase</fullName>
    </alternativeName>
    <alternativeName>
        <fullName evidence="9">Deoxycytidylate kinase</fullName>
        <shortName evidence="9">CK</shortName>
        <shortName evidence="9">dCMP kinase</shortName>
    </alternativeName>
    <alternativeName>
        <fullName evidence="9">Uridine monophosphate kinase</fullName>
        <shortName evidence="9">UMP kinase</shortName>
        <shortName evidence="9">UMPK</shortName>
    </alternativeName>
</protein>
<feature type="region of interest" description="NMPbind" evidence="9">
    <location>
        <begin position="126"/>
        <end position="156"/>
    </location>
</feature>
<dbReference type="KEGG" id="clus:A9F13_06g00264"/>
<keyword evidence="2 9" id="KW-0808">Transferase</keyword>
<dbReference type="PANTHER" id="PTHR23359">
    <property type="entry name" value="NUCLEOTIDE KINASE"/>
    <property type="match status" value="1"/>
</dbReference>
<accession>A0AA91Q0S2</accession>
<feature type="binding site" evidence="9">
    <location>
        <begin position="154"/>
        <end position="156"/>
    </location>
    <ligand>
        <name>a ribonucleoside 5'-phosphate</name>
        <dbReference type="ChEBI" id="CHEBI:58043"/>
    </ligand>
</feature>
<dbReference type="GO" id="GO:0006221">
    <property type="term" value="P:pyrimidine nucleotide biosynthetic process"/>
    <property type="evidence" value="ECO:0007669"/>
    <property type="project" value="UniProtKB-UniRule"/>
</dbReference>
<comment type="function">
    <text evidence="9">Catalyzes the phosphorylation of pyrimidine nucleoside monophosphates at the expense of ATP. Plays an important role in de novo pyrimidine nucleotide biosynthesis. Has preference for UMP and dUMP as phosphate acceptors, but can also use CMP, dCMP and AMP.</text>
</comment>
<name>A0AA91Q0S2_CLALS</name>
<comment type="caution">
    <text evidence="10">The sequence shown here is derived from an EMBL/GenBank/DDBJ whole genome shotgun (WGS) entry which is preliminary data.</text>
</comment>
<evidence type="ECO:0000256" key="3">
    <source>
        <dbReference type="ARBA" id="ARBA00022741"/>
    </source>
</evidence>
<dbReference type="HAMAP" id="MF_00235">
    <property type="entry name" value="Adenylate_kinase_Adk"/>
    <property type="match status" value="1"/>
</dbReference>
<evidence type="ECO:0000256" key="6">
    <source>
        <dbReference type="ARBA" id="ARBA00022975"/>
    </source>
</evidence>
<keyword evidence="1 9" id="KW-0963">Cytoplasm</keyword>
<feature type="binding site" evidence="9">
    <location>
        <begin position="184"/>
        <end position="187"/>
    </location>
    <ligand>
        <name>a ribonucleoside 5'-phosphate</name>
        <dbReference type="ChEBI" id="CHEBI:58043"/>
    </ligand>
</feature>
<dbReference type="InterPro" id="IPR057781">
    <property type="entry name" value="YKL023C-A-like"/>
</dbReference>
<dbReference type="Pfam" id="PF00406">
    <property type="entry name" value="ADK"/>
    <property type="match status" value="1"/>
</dbReference>
<comment type="subcellular location">
    <subcellularLocation>
        <location evidence="9">Cytoplasm</location>
    </subcellularLocation>
    <subcellularLocation>
        <location evidence="9">Nucleus</location>
    </subcellularLocation>
    <text evidence="9">Predominantly cytoplasmic.</text>
</comment>
<comment type="subunit">
    <text evidence="9">Monomer.</text>
</comment>
<evidence type="ECO:0000256" key="7">
    <source>
        <dbReference type="ARBA" id="ARBA00023242"/>
    </source>
</evidence>
<comment type="domain">
    <text evidence="9">Consists of three domains, a large central CORE domain and two small peripheral domains, NMPbind and LID, which undergo movements during catalysis. The LID domain closes over the site of phosphoryl transfer upon ATP binding. Assembling and dissambling the active center during each catalytic cycle provides an effective means to prevent ATP hydrolysis.</text>
</comment>
<evidence type="ECO:0000256" key="9">
    <source>
        <dbReference type="HAMAP-Rule" id="MF_03172"/>
    </source>
</evidence>
<comment type="cofactor">
    <cofactor evidence="9">
        <name>Mg(2+)</name>
        <dbReference type="ChEBI" id="CHEBI:18420"/>
    </cofactor>
    <text evidence="9">Binds 1 Mg(2+) ion per monomer.</text>
</comment>
<feature type="binding site" evidence="9">
    <location>
        <position position="132"/>
    </location>
    <ligand>
        <name>a ribonucleoside 5'-phosphate</name>
        <dbReference type="ChEBI" id="CHEBI:58043"/>
    </ligand>
</feature>
<dbReference type="KEGG" id="clu:CLUG_01233"/>
<dbReference type="AlphaFoldDB" id="A0AA91Q0S2"/>
<sequence>MYSRTVRVTPLARFARSRNLARVRFASGRPSPPSPSQGKILAALGLLAIGTTIVASVYNKSHPMPMVEPAKNPAAFNKEAASGKPLKKPTFSPDEVTVVFVLGGPGSGKGTQCAKLVAEKGFVHLSAGDLLRAEQKREGSKYGGLIAECIREGTIVPQEVTVALLEQAITEEHKKGNSRFLVDGFPRKMDQALVFEEQIVPSAFTLFFECPEQVMLDRLLQRGKTSGRTDDNIDSIRKRFRTFVDTSMPVVDYFDKKGKVVKLSCDQPIDSVYGEVKAALEKKGVV</sequence>
<dbReference type="GO" id="GO:0005634">
    <property type="term" value="C:nucleus"/>
    <property type="evidence" value="ECO:0007669"/>
    <property type="project" value="UniProtKB-SubCell"/>
</dbReference>
<evidence type="ECO:0000256" key="4">
    <source>
        <dbReference type="ARBA" id="ARBA00022777"/>
    </source>
</evidence>
<dbReference type="EC" id="2.7.4.14" evidence="9"/>
<feature type="binding site" evidence="9">
    <location>
        <position position="222"/>
    </location>
    <ligand>
        <name>ATP</name>
        <dbReference type="ChEBI" id="CHEBI:30616"/>
    </ligand>
</feature>
<evidence type="ECO:0000313" key="10">
    <source>
        <dbReference type="EMBL" id="OVF08906.1"/>
    </source>
</evidence>
<dbReference type="Gene3D" id="3.40.50.300">
    <property type="entry name" value="P-loop containing nucleotide triphosphate hydrolases"/>
    <property type="match status" value="1"/>
</dbReference>
<reference evidence="10 11" key="1">
    <citation type="submission" date="2017-04" db="EMBL/GenBank/DDBJ databases">
        <title>Draft genome of the yeast Clavispora lusitaniae type strain CBS 6936.</title>
        <authorList>
            <person name="Durrens P."/>
            <person name="Klopp C."/>
            <person name="Biteau N."/>
            <person name="Fitton-Ouhabi V."/>
            <person name="Dementhon K."/>
            <person name="Accoceberry I."/>
            <person name="Sherman D.J."/>
            <person name="Noel T."/>
        </authorList>
    </citation>
    <scope>NUCLEOTIDE SEQUENCE [LARGE SCALE GENOMIC DNA]</scope>
    <source>
        <strain evidence="10 11">CBS 6936</strain>
    </source>
</reference>
<dbReference type="OMA" id="EQTMPVI"/>
<evidence type="ECO:0000256" key="1">
    <source>
        <dbReference type="ARBA" id="ARBA00022490"/>
    </source>
</evidence>
<keyword evidence="5 9" id="KW-0067">ATP-binding</keyword>
<dbReference type="PRINTS" id="PR00094">
    <property type="entry name" value="ADENYLTKNASE"/>
</dbReference>
<proteinExistence type="inferred from homology"/>
<dbReference type="Proteomes" id="UP000195602">
    <property type="component" value="Unassembled WGS sequence"/>
</dbReference>
<dbReference type="Pfam" id="PF23521">
    <property type="entry name" value="YKL023C-A"/>
    <property type="match status" value="1"/>
</dbReference>
<organism evidence="10 11">
    <name type="scientific">Clavispora lusitaniae</name>
    <name type="common">Candida lusitaniae</name>
    <dbReference type="NCBI Taxonomy" id="36911"/>
    <lineage>
        <taxon>Eukaryota</taxon>
        <taxon>Fungi</taxon>
        <taxon>Dikarya</taxon>
        <taxon>Ascomycota</taxon>
        <taxon>Saccharomycotina</taxon>
        <taxon>Pichiomycetes</taxon>
        <taxon>Metschnikowiaceae</taxon>
        <taxon>Clavispora</taxon>
    </lineage>
</organism>
<dbReference type="InterPro" id="IPR000850">
    <property type="entry name" value="Adenylat/UMP-CMP_kin"/>
</dbReference>
<feature type="binding site" evidence="9">
    <location>
        <position position="267"/>
    </location>
    <ligand>
        <name>ATP</name>
        <dbReference type="ChEBI" id="CHEBI:30616"/>
    </ligand>
</feature>
<feature type="region of interest" description="LID" evidence="9">
    <location>
        <begin position="221"/>
        <end position="231"/>
    </location>
</feature>
<dbReference type="GO" id="GO:0005737">
    <property type="term" value="C:cytoplasm"/>
    <property type="evidence" value="ECO:0007669"/>
    <property type="project" value="UniProtKB-SubCell"/>
</dbReference>
<dbReference type="NCBIfam" id="TIGR01359">
    <property type="entry name" value="UMP_CMP_kin_fam"/>
    <property type="match status" value="1"/>
</dbReference>
<dbReference type="CDD" id="cd01428">
    <property type="entry name" value="ADK"/>
    <property type="match status" value="1"/>
</dbReference>
<evidence type="ECO:0000256" key="2">
    <source>
        <dbReference type="ARBA" id="ARBA00022679"/>
    </source>
</evidence>
<dbReference type="InterPro" id="IPR033690">
    <property type="entry name" value="Adenylat_kinase_CS"/>
</dbReference>
<dbReference type="SUPFAM" id="SSF52540">
    <property type="entry name" value="P-loop containing nucleoside triphosphate hydrolases"/>
    <property type="match status" value="1"/>
</dbReference>
<feature type="binding site" evidence="9">
    <location>
        <position position="228"/>
    </location>
    <ligand>
        <name>a ribonucleoside 5'-phosphate</name>
        <dbReference type="ChEBI" id="CHEBI:58043"/>
    </ligand>
</feature>